<feature type="transmembrane region" description="Helical" evidence="11">
    <location>
        <begin position="461"/>
        <end position="486"/>
    </location>
</feature>
<dbReference type="KEGG" id="bpg:Bathy07g01480"/>
<evidence type="ECO:0000256" key="1">
    <source>
        <dbReference type="ARBA" id="ARBA00004141"/>
    </source>
</evidence>
<dbReference type="Proteomes" id="UP000198341">
    <property type="component" value="Chromosome 7"/>
</dbReference>
<evidence type="ECO:0000256" key="3">
    <source>
        <dbReference type="ARBA" id="ARBA00022449"/>
    </source>
</evidence>
<keyword evidence="8" id="KW-0406">Ion transport</keyword>
<gene>
    <name evidence="14" type="ORF">Bathy07g01480</name>
</gene>
<feature type="compositionally biased region" description="Low complexity" evidence="10">
    <location>
        <begin position="53"/>
        <end position="82"/>
    </location>
</feature>
<evidence type="ECO:0000256" key="10">
    <source>
        <dbReference type="SAM" id="MobiDB-lite"/>
    </source>
</evidence>
<evidence type="ECO:0000313" key="14">
    <source>
        <dbReference type="EMBL" id="CCO65950.1"/>
    </source>
</evidence>
<feature type="transmembrane region" description="Helical" evidence="11">
    <location>
        <begin position="292"/>
        <end position="309"/>
    </location>
</feature>
<dbReference type="PANTHER" id="PTHR46157">
    <property type="entry name" value="K(+) EFFLUX ANTIPORTER 3, CHLOROPLASTIC"/>
    <property type="match status" value="1"/>
</dbReference>
<reference evidence="14 15" key="1">
    <citation type="submission" date="2011-10" db="EMBL/GenBank/DDBJ databases">
        <authorList>
            <person name="Genoscope - CEA"/>
        </authorList>
    </citation>
    <scope>NUCLEOTIDE SEQUENCE [LARGE SCALE GENOMIC DNA]</scope>
    <source>
        <strain evidence="14 15">RCC 1105</strain>
    </source>
</reference>
<keyword evidence="4" id="KW-0633">Potassium transport</keyword>
<keyword evidence="6" id="KW-0630">Potassium</keyword>
<dbReference type="GO" id="GO:0016020">
    <property type="term" value="C:membrane"/>
    <property type="evidence" value="ECO:0007669"/>
    <property type="project" value="UniProtKB-SubCell"/>
</dbReference>
<sequence length="873" mass="92613">MALLLTGSRVPMRSTSDASSSSSSSSSSKFTLATAKRGKGGKEGKHNARRCGAFAKTTSATTTATPSAANDDLTSSSKTSSSAVVFRHHHHPRKSRNDALKPLKAMTNDSEYDESETTPRGDDEGVIDISAISVGDSFDSSSSSLNSSEEEEKVVQEEKPVDAFLDTPPPAFFSSPPEKKAVLPDETLSQTNNDSEVITSLVTTKNQSGGKGKFLFSFRDAKRFFGTFMLIAVGGLALPIPAYRHFANTTTSLVSGKISQATDFVQQLVPESEKAIARHAAHEAEETGMRDALFLMITAIFCVYAVSKVPGGSPVVGFLLGGALIGPYATGIITHVSQVKVLAEFGVIFLLFNIGLELSYDRLVSMAKFIFGMGALQVIISTLAIASFGVALGGLTLPAALCVGVALAFSSTAVALQVLQDSGESQTRHGRATFSVLLFQDLSVVMVFMLVPLLAGPDASNVGAIALALCKAVAKTVVAVVGIIFAGRAVLKPVYNRIASISDEIMLALTLTCALGTALLTQSLGLSMALGAFLAGLLLAETEFHLQVEADIAPFRGLLLGLFFMTVGMTIDPRLLVSSLWEILAIVVCLVLGKLGVIFAIGPIFNVSRLNCFRAGLYIAPGGEFAFVTFAEAMRVGLLSTTLIAKVSLAVSISMAITPYLAILGQRMAKMKKAGTPQATTIAAQVEGQVEELSGHVIIGGYARMGQIIGEVLSEANVPFVALDTNADNVRIGRKSSKTVFFGDVSSKTVLEAVRADTAAAVVLTTTNEFAVATLRREYPHIDVYVRAKDVQSGLRLEKAGVKVVVDETLGPALLLAERVMLKKASMSRQEVKSQLAKYRKKHGWQTMSYEEFEEQILNIQSPVPPMPPGTTV</sequence>
<evidence type="ECO:0000256" key="11">
    <source>
        <dbReference type="SAM" id="Phobius"/>
    </source>
</evidence>
<evidence type="ECO:0000256" key="8">
    <source>
        <dbReference type="ARBA" id="ARBA00023065"/>
    </source>
</evidence>
<feature type="transmembrane region" description="Helical" evidence="11">
    <location>
        <begin position="552"/>
        <end position="571"/>
    </location>
</feature>
<feature type="transmembrane region" description="Helical" evidence="11">
    <location>
        <begin position="342"/>
        <end position="360"/>
    </location>
</feature>
<evidence type="ECO:0000256" key="9">
    <source>
        <dbReference type="ARBA" id="ARBA00023136"/>
    </source>
</evidence>
<comment type="subcellular location">
    <subcellularLocation>
        <location evidence="1">Membrane</location>
        <topology evidence="1">Multi-pass membrane protein</topology>
    </subcellularLocation>
</comment>
<evidence type="ECO:0000256" key="6">
    <source>
        <dbReference type="ARBA" id="ARBA00022958"/>
    </source>
</evidence>
<dbReference type="Pfam" id="PF00999">
    <property type="entry name" value="Na_H_Exchanger"/>
    <property type="match status" value="1"/>
</dbReference>
<dbReference type="PANTHER" id="PTHR46157:SF2">
    <property type="entry name" value="K(+) EFFLUX ANTIPORTER 1, CHLOROPLASTIC-RELATED"/>
    <property type="match status" value="1"/>
</dbReference>
<keyword evidence="2" id="KW-0813">Transport</keyword>
<protein>
    <submittedName>
        <fullName evidence="14">Potassium efflux system protein</fullName>
    </submittedName>
</protein>
<feature type="domain" description="RCK N-terminal" evidence="13">
    <location>
        <begin position="697"/>
        <end position="806"/>
    </location>
</feature>
<dbReference type="GO" id="GO:0015386">
    <property type="term" value="F:potassium:proton antiporter activity"/>
    <property type="evidence" value="ECO:0007669"/>
    <property type="project" value="TreeGrafter"/>
</dbReference>
<feature type="transmembrane region" description="Helical" evidence="11">
    <location>
        <begin position="431"/>
        <end position="455"/>
    </location>
</feature>
<dbReference type="GO" id="GO:0009507">
    <property type="term" value="C:chloroplast"/>
    <property type="evidence" value="ECO:0007669"/>
    <property type="project" value="TreeGrafter"/>
</dbReference>
<feature type="transmembrane region" description="Helical" evidence="11">
    <location>
        <begin position="643"/>
        <end position="663"/>
    </location>
</feature>
<proteinExistence type="predicted"/>
<dbReference type="GeneID" id="19014638"/>
<evidence type="ECO:0000259" key="12">
    <source>
        <dbReference type="Pfam" id="PF00999"/>
    </source>
</evidence>
<feature type="transmembrane region" description="Helical" evidence="11">
    <location>
        <begin position="224"/>
        <end position="243"/>
    </location>
</feature>
<evidence type="ECO:0000256" key="5">
    <source>
        <dbReference type="ARBA" id="ARBA00022692"/>
    </source>
</evidence>
<feature type="transmembrane region" description="Helical" evidence="11">
    <location>
        <begin position="507"/>
        <end position="540"/>
    </location>
</feature>
<dbReference type="eggNOG" id="KOG1650">
    <property type="taxonomic scope" value="Eukaryota"/>
</dbReference>
<feature type="transmembrane region" description="Helical" evidence="11">
    <location>
        <begin position="397"/>
        <end position="419"/>
    </location>
</feature>
<feature type="transmembrane region" description="Helical" evidence="11">
    <location>
        <begin position="369"/>
        <end position="391"/>
    </location>
</feature>
<keyword evidence="9 11" id="KW-0472">Membrane</keyword>
<dbReference type="InterPro" id="IPR038770">
    <property type="entry name" value="Na+/solute_symporter_sf"/>
</dbReference>
<dbReference type="EMBL" id="FO082272">
    <property type="protein sequence ID" value="CCO65950.1"/>
    <property type="molecule type" value="Genomic_DNA"/>
</dbReference>
<dbReference type="Gene3D" id="3.40.50.720">
    <property type="entry name" value="NAD(P)-binding Rossmann-like Domain"/>
    <property type="match status" value="1"/>
</dbReference>
<organism evidence="14 15">
    <name type="scientific">Bathycoccus prasinos</name>
    <dbReference type="NCBI Taxonomy" id="41875"/>
    <lineage>
        <taxon>Eukaryota</taxon>
        <taxon>Viridiplantae</taxon>
        <taxon>Chlorophyta</taxon>
        <taxon>Mamiellophyceae</taxon>
        <taxon>Mamiellales</taxon>
        <taxon>Bathycoccaceae</taxon>
        <taxon>Bathycoccus</taxon>
    </lineage>
</organism>
<dbReference type="RefSeq" id="XP_007511862.1">
    <property type="nucleotide sequence ID" value="XM_007511800.1"/>
</dbReference>
<keyword evidence="15" id="KW-1185">Reference proteome</keyword>
<keyword evidence="3" id="KW-0050">Antiport</keyword>
<dbReference type="InterPro" id="IPR006153">
    <property type="entry name" value="Cation/H_exchanger_TM"/>
</dbReference>
<evidence type="ECO:0000259" key="13">
    <source>
        <dbReference type="Pfam" id="PF02254"/>
    </source>
</evidence>
<evidence type="ECO:0000256" key="7">
    <source>
        <dbReference type="ARBA" id="ARBA00022989"/>
    </source>
</evidence>
<evidence type="ECO:0000256" key="2">
    <source>
        <dbReference type="ARBA" id="ARBA00022448"/>
    </source>
</evidence>
<feature type="domain" description="Cation/H+ exchanger transmembrane" evidence="12">
    <location>
        <begin position="298"/>
        <end position="661"/>
    </location>
</feature>
<keyword evidence="5 11" id="KW-0812">Transmembrane</keyword>
<feature type="compositionally biased region" description="Low complexity" evidence="10">
    <location>
        <begin position="130"/>
        <end position="147"/>
    </location>
</feature>
<feature type="transmembrane region" description="Helical" evidence="11">
    <location>
        <begin position="583"/>
        <end position="605"/>
    </location>
</feature>
<name>K8F1J3_9CHLO</name>
<evidence type="ECO:0000256" key="4">
    <source>
        <dbReference type="ARBA" id="ARBA00022538"/>
    </source>
</evidence>
<accession>K8F1J3</accession>
<feature type="region of interest" description="Disordered" evidence="10">
    <location>
        <begin position="1"/>
        <end position="158"/>
    </location>
</feature>
<dbReference type="OrthoDB" id="4834at2759"/>
<dbReference type="Gene3D" id="1.20.1530.20">
    <property type="match status" value="1"/>
</dbReference>
<evidence type="ECO:0000313" key="15">
    <source>
        <dbReference type="Proteomes" id="UP000198341"/>
    </source>
</evidence>
<dbReference type="InterPro" id="IPR036291">
    <property type="entry name" value="NAD(P)-bd_dom_sf"/>
</dbReference>
<dbReference type="AlphaFoldDB" id="K8F1J3"/>
<keyword evidence="7 11" id="KW-1133">Transmembrane helix</keyword>
<feature type="compositionally biased region" description="Low complexity" evidence="10">
    <location>
        <begin position="14"/>
        <end position="28"/>
    </location>
</feature>
<dbReference type="SUPFAM" id="SSF51735">
    <property type="entry name" value="NAD(P)-binding Rossmann-fold domains"/>
    <property type="match status" value="1"/>
</dbReference>
<feature type="transmembrane region" description="Helical" evidence="11">
    <location>
        <begin position="316"/>
        <end position="336"/>
    </location>
</feature>
<dbReference type="Pfam" id="PF02254">
    <property type="entry name" value="TrkA_N"/>
    <property type="match status" value="1"/>
</dbReference>
<dbReference type="InterPro" id="IPR003148">
    <property type="entry name" value="RCK_N"/>
</dbReference>